<keyword evidence="3" id="KW-0812">Transmembrane</keyword>
<sequence length="505" mass="59081">MVKTNKRILRGVLMLTYMAIIGILLFLVSSLYSFLNTGADRSKMLHTEVKQAEQYLPKVTWKNDGNEGRKISLQKINAVENDYLDAWYVKQVAYKTNTQVGIEDYFTKSARKNIYKLIKNNKSEKITIDATTLEHHLDIEFFSEDGQLIVLKDTNALEYKKVFKDQKLLLETTEVSTYRYVLLLEDGFWRIRHVVKEASKKFKDSLVKTPIAFSNIKGINYYPQATPWNMYGDEFDINIIKNDFRIIKKAGLNSIRIFVPYEDFGKANVKFDKLEKLKKVLDTAFSEDLKVVVTLFDFYGNYDVLDWTLNQRHAEKIVETFKDHEAILAWDVKNEPNLDFDSRGKTNVTAWLDFMIILIKKIDTKHPVTIGWSNTKSATILKDKVDVVSFHYYDKLENFETAYLKLKEEIKEKPIILQEFGLSSYGGLWRPFVGSEEKQANYYKEIQKVMTKNEIPFMSWTLYDFDNVPKEVLGRLPWRTNPQKKFGFITSSGKKKLSYKYISKE</sequence>
<reference evidence="5 6" key="1">
    <citation type="submission" date="2016-12" db="EMBL/GenBank/DDBJ databases">
        <title>Trade-off between light-utilization and light-protection in marine flavobacteria.</title>
        <authorList>
            <person name="Kumagai Y."/>
            <person name="Yoshizawa S."/>
            <person name="Kogure K."/>
            <person name="Iwasaki W."/>
        </authorList>
    </citation>
    <scope>NUCLEOTIDE SEQUENCE [LARGE SCALE GENOMIC DNA]</scope>
    <source>
        <strain evidence="5 6">KCTC 12100</strain>
    </source>
</reference>
<dbReference type="InterPro" id="IPR045053">
    <property type="entry name" value="MAN-like"/>
</dbReference>
<dbReference type="Gene3D" id="3.20.20.80">
    <property type="entry name" value="Glycosidases"/>
    <property type="match status" value="1"/>
</dbReference>
<dbReference type="InterPro" id="IPR006103">
    <property type="entry name" value="Glyco_hydro_2_cat"/>
</dbReference>
<dbReference type="OrthoDB" id="9774262at2"/>
<keyword evidence="3" id="KW-1133">Transmembrane helix</keyword>
<organism evidence="5 6">
    <name type="scientific">Polaribacter butkevichii</name>
    <dbReference type="NCBI Taxonomy" id="218490"/>
    <lineage>
        <taxon>Bacteria</taxon>
        <taxon>Pseudomonadati</taxon>
        <taxon>Bacteroidota</taxon>
        <taxon>Flavobacteriia</taxon>
        <taxon>Flavobacteriales</taxon>
        <taxon>Flavobacteriaceae</taxon>
    </lineage>
</organism>
<evidence type="ECO:0000313" key="5">
    <source>
        <dbReference type="EMBL" id="PQJ72605.1"/>
    </source>
</evidence>
<dbReference type="PANTHER" id="PTHR31451">
    <property type="match status" value="1"/>
</dbReference>
<keyword evidence="1 5" id="KW-0378">Hydrolase</keyword>
<dbReference type="EMBL" id="MSCK01000001">
    <property type="protein sequence ID" value="PQJ72605.1"/>
    <property type="molecule type" value="Genomic_DNA"/>
</dbReference>
<proteinExistence type="predicted"/>
<evidence type="ECO:0000256" key="1">
    <source>
        <dbReference type="ARBA" id="ARBA00022801"/>
    </source>
</evidence>
<dbReference type="Pfam" id="PF02836">
    <property type="entry name" value="Glyco_hydro_2_C"/>
    <property type="match status" value="1"/>
</dbReference>
<evidence type="ECO:0000256" key="3">
    <source>
        <dbReference type="SAM" id="Phobius"/>
    </source>
</evidence>
<protein>
    <submittedName>
        <fullName evidence="5">Glycosyl hydrolase family 5</fullName>
    </submittedName>
</protein>
<evidence type="ECO:0000313" key="6">
    <source>
        <dbReference type="Proteomes" id="UP000247345"/>
    </source>
</evidence>
<dbReference type="Proteomes" id="UP000247345">
    <property type="component" value="Unassembled WGS sequence"/>
</dbReference>
<keyword evidence="6" id="KW-1185">Reference proteome</keyword>
<gene>
    <name evidence="5" type="ORF">BTO14_04760</name>
</gene>
<keyword evidence="3" id="KW-0472">Membrane</keyword>
<dbReference type="GO" id="GO:0004553">
    <property type="term" value="F:hydrolase activity, hydrolyzing O-glycosyl compounds"/>
    <property type="evidence" value="ECO:0007669"/>
    <property type="project" value="InterPro"/>
</dbReference>
<dbReference type="GO" id="GO:0005975">
    <property type="term" value="P:carbohydrate metabolic process"/>
    <property type="evidence" value="ECO:0007669"/>
    <property type="project" value="InterPro"/>
</dbReference>
<dbReference type="InterPro" id="IPR018087">
    <property type="entry name" value="Glyco_hydro_5_CS"/>
</dbReference>
<evidence type="ECO:0000256" key="2">
    <source>
        <dbReference type="ARBA" id="ARBA00023295"/>
    </source>
</evidence>
<feature type="transmembrane region" description="Helical" evidence="3">
    <location>
        <begin position="12"/>
        <end position="35"/>
    </location>
</feature>
<dbReference type="PROSITE" id="PS00659">
    <property type="entry name" value="GLYCOSYL_HYDROL_F5"/>
    <property type="match status" value="1"/>
</dbReference>
<name>A0A2P6CCG7_9FLAO</name>
<evidence type="ECO:0000259" key="4">
    <source>
        <dbReference type="Pfam" id="PF02836"/>
    </source>
</evidence>
<feature type="domain" description="Glycoside hydrolase family 2 catalytic" evidence="4">
    <location>
        <begin position="313"/>
        <end position="427"/>
    </location>
</feature>
<comment type="caution">
    <text evidence="5">The sequence shown here is derived from an EMBL/GenBank/DDBJ whole genome shotgun (WGS) entry which is preliminary data.</text>
</comment>
<dbReference type="RefSeq" id="WP_105048264.1">
    <property type="nucleotide sequence ID" value="NZ_CP150661.1"/>
</dbReference>
<keyword evidence="2" id="KW-0326">Glycosidase</keyword>
<accession>A0A2P6CCG7</accession>
<dbReference type="AlphaFoldDB" id="A0A2P6CCG7"/>
<dbReference type="SUPFAM" id="SSF51445">
    <property type="entry name" value="(Trans)glycosidases"/>
    <property type="match status" value="1"/>
</dbReference>
<dbReference type="InterPro" id="IPR017853">
    <property type="entry name" value="GH"/>
</dbReference>